<organism evidence="1 2">
    <name type="scientific">Clathrus columnatus</name>
    <dbReference type="NCBI Taxonomy" id="1419009"/>
    <lineage>
        <taxon>Eukaryota</taxon>
        <taxon>Fungi</taxon>
        <taxon>Dikarya</taxon>
        <taxon>Basidiomycota</taxon>
        <taxon>Agaricomycotina</taxon>
        <taxon>Agaricomycetes</taxon>
        <taxon>Phallomycetidae</taxon>
        <taxon>Phallales</taxon>
        <taxon>Clathraceae</taxon>
        <taxon>Clathrus</taxon>
    </lineage>
</organism>
<evidence type="ECO:0000313" key="2">
    <source>
        <dbReference type="Proteomes" id="UP001050691"/>
    </source>
</evidence>
<keyword evidence="2" id="KW-1185">Reference proteome</keyword>
<dbReference type="InterPro" id="IPR027417">
    <property type="entry name" value="P-loop_NTPase"/>
</dbReference>
<protein>
    <recommendedName>
        <fullName evidence="3">Sulfotransferase family protein</fullName>
    </recommendedName>
</protein>
<evidence type="ECO:0008006" key="3">
    <source>
        <dbReference type="Google" id="ProtNLM"/>
    </source>
</evidence>
<gene>
    <name evidence="1" type="ORF">Clacol_005318</name>
</gene>
<proteinExistence type="predicted"/>
<dbReference type="EMBL" id="BPWL01000006">
    <property type="protein sequence ID" value="GJJ11087.1"/>
    <property type="molecule type" value="Genomic_DNA"/>
</dbReference>
<dbReference type="Proteomes" id="UP001050691">
    <property type="component" value="Unassembled WGS sequence"/>
</dbReference>
<name>A0AAV5A8Y2_9AGAM</name>
<dbReference type="SUPFAM" id="SSF52540">
    <property type="entry name" value="P-loop containing nucleoside triphosphate hydrolases"/>
    <property type="match status" value="1"/>
</dbReference>
<dbReference type="Gene3D" id="3.40.50.300">
    <property type="entry name" value="P-loop containing nucleotide triphosphate hydrolases"/>
    <property type="match status" value="2"/>
</dbReference>
<dbReference type="PANTHER" id="PTHR36978:SF4">
    <property type="entry name" value="P-LOOP CONTAINING NUCLEOSIDE TRIPHOSPHATE HYDROLASE PROTEIN"/>
    <property type="match status" value="1"/>
</dbReference>
<dbReference type="AlphaFoldDB" id="A0AAV5A8Y2"/>
<dbReference type="Pfam" id="PF17784">
    <property type="entry name" value="Sulfotransfer_4"/>
    <property type="match status" value="2"/>
</dbReference>
<evidence type="ECO:0000313" key="1">
    <source>
        <dbReference type="EMBL" id="GJJ11087.1"/>
    </source>
</evidence>
<dbReference type="InterPro" id="IPR040632">
    <property type="entry name" value="Sulfotransfer_4"/>
</dbReference>
<comment type="caution">
    <text evidence="1">The sequence shown here is derived from an EMBL/GenBank/DDBJ whole genome shotgun (WGS) entry which is preliminary data.</text>
</comment>
<dbReference type="PANTHER" id="PTHR36978">
    <property type="entry name" value="P-LOOP CONTAINING NUCLEOTIDE TRIPHOSPHATE HYDROLASE"/>
    <property type="match status" value="1"/>
</dbReference>
<sequence length="207" mass="23504">MSSKPKVICLALGRTGTVSLMEALDTLGFGPCYHMKVVFENHDPEEVKTWINTGQAAIYFKELYQAYPDAKFILTTRDPAKWEASVKNTLLPAMDVFQNTRTPDPDSFPNRICDWFNIEMLARYHQGKLHTDAQNEIIAHNQRVMQTIPADKLLVYEVSQGWDPLVNFLGVEKPDIPFPHSNDTASFQKEVQGIIKTMENHSSETTS</sequence>
<accession>A0AAV5A8Y2</accession>
<reference evidence="1" key="1">
    <citation type="submission" date="2021-10" db="EMBL/GenBank/DDBJ databases">
        <title>De novo Genome Assembly of Clathrus columnatus (Basidiomycota, Fungi) Using Illumina and Nanopore Sequence Data.</title>
        <authorList>
            <person name="Ogiso-Tanaka E."/>
            <person name="Itagaki H."/>
            <person name="Hosoya T."/>
            <person name="Hosaka K."/>
        </authorList>
    </citation>
    <scope>NUCLEOTIDE SEQUENCE</scope>
    <source>
        <strain evidence="1">MO-923</strain>
    </source>
</reference>